<organism evidence="2 3">
    <name type="scientific">Luteimonas aestuarii</name>
    <dbReference type="NCBI Taxonomy" id="453837"/>
    <lineage>
        <taxon>Bacteria</taxon>
        <taxon>Pseudomonadati</taxon>
        <taxon>Pseudomonadota</taxon>
        <taxon>Gammaproteobacteria</taxon>
        <taxon>Lysobacterales</taxon>
        <taxon>Lysobacteraceae</taxon>
        <taxon>Luteimonas</taxon>
    </lineage>
</organism>
<protein>
    <submittedName>
        <fullName evidence="2">Uncharacterized protein</fullName>
    </submittedName>
</protein>
<reference evidence="2 3" key="1">
    <citation type="submission" date="2019-03" db="EMBL/GenBank/DDBJ databases">
        <title>Luteimonas zhaokaii sp.nov., isolated from the rectal contents of Plateau pika in Yushu, Qinghai Province, China.</title>
        <authorList>
            <person name="Zhang G."/>
        </authorList>
    </citation>
    <scope>NUCLEOTIDE SEQUENCE [LARGE SCALE GENOMIC DNA]</scope>
    <source>
        <strain evidence="2 3">B9</strain>
    </source>
</reference>
<evidence type="ECO:0000313" key="3">
    <source>
        <dbReference type="Proteomes" id="UP000294796"/>
    </source>
</evidence>
<sequence length="196" mass="21137">MFNIIPQAADAIYSWSNLLIVLGAMLALVGTVGAVWSGGVREKFADERITANEAETAKAKAETAQALLEQERLKSVMSWRRVTPTQAKKLATALSDKSIEPWLAWVGDDPEATMFRGDLEAALSAAGIKTKYFSGYARAVGLSVKGGTSEERQTLLQAFHAAGLPLYESDQVGLMKGQLEITVGTRPPPDFHGKDL</sequence>
<keyword evidence="1" id="KW-0812">Transmembrane</keyword>
<accession>A0A4R5TKM5</accession>
<dbReference type="OrthoDB" id="9960691at2"/>
<name>A0A4R5TKM5_9GAMM</name>
<dbReference type="RefSeq" id="WP_133322326.1">
    <property type="nucleotide sequence ID" value="NZ_SMTF01000010.1"/>
</dbReference>
<evidence type="ECO:0000256" key="1">
    <source>
        <dbReference type="SAM" id="Phobius"/>
    </source>
</evidence>
<evidence type="ECO:0000313" key="2">
    <source>
        <dbReference type="EMBL" id="TDK23073.1"/>
    </source>
</evidence>
<keyword evidence="1" id="KW-1133">Transmembrane helix</keyword>
<proteinExistence type="predicted"/>
<feature type="transmembrane region" description="Helical" evidence="1">
    <location>
        <begin position="12"/>
        <end position="36"/>
    </location>
</feature>
<comment type="caution">
    <text evidence="2">The sequence shown here is derived from an EMBL/GenBank/DDBJ whole genome shotgun (WGS) entry which is preliminary data.</text>
</comment>
<keyword evidence="1" id="KW-0472">Membrane</keyword>
<dbReference type="AlphaFoldDB" id="A0A4R5TKM5"/>
<dbReference type="Proteomes" id="UP000294796">
    <property type="component" value="Unassembled WGS sequence"/>
</dbReference>
<keyword evidence="3" id="KW-1185">Reference proteome</keyword>
<gene>
    <name evidence="2" type="ORF">E2F46_11950</name>
</gene>
<dbReference type="EMBL" id="SMTF01000010">
    <property type="protein sequence ID" value="TDK23073.1"/>
    <property type="molecule type" value="Genomic_DNA"/>
</dbReference>